<sequence length="56" mass="6410">MRSFMLILVAVAAFFAWDGLLNDGRYADQIFNLEFRQAALSLPSDISYGYEGKFNR</sequence>
<comment type="caution">
    <text evidence="1">The sequence shown here is derived from an EMBL/GenBank/DDBJ whole genome shotgun (WGS) entry which is preliminary data.</text>
</comment>
<name>A0ABU5AK26_9HYPH</name>
<keyword evidence="2" id="KW-1185">Reference proteome</keyword>
<evidence type="ECO:0000313" key="2">
    <source>
        <dbReference type="Proteomes" id="UP001276564"/>
    </source>
</evidence>
<organism evidence="1 2">
    <name type="scientific">Mesorhizobium abyssinicae</name>
    <dbReference type="NCBI Taxonomy" id="1209958"/>
    <lineage>
        <taxon>Bacteria</taxon>
        <taxon>Pseudomonadati</taxon>
        <taxon>Pseudomonadota</taxon>
        <taxon>Alphaproteobacteria</taxon>
        <taxon>Hyphomicrobiales</taxon>
        <taxon>Phyllobacteriaceae</taxon>
        <taxon>Mesorhizobium</taxon>
    </lineage>
</organism>
<gene>
    <name evidence="1" type="ORF">RFM23_08355</name>
</gene>
<dbReference type="RefSeq" id="WP_187331380.1">
    <property type="nucleotide sequence ID" value="NZ_JAVIIP010000004.1"/>
</dbReference>
<dbReference type="EMBL" id="JAVIIP010000004">
    <property type="protein sequence ID" value="MDX8537631.1"/>
    <property type="molecule type" value="Genomic_DNA"/>
</dbReference>
<proteinExistence type="predicted"/>
<reference evidence="1 2" key="1">
    <citation type="submission" date="2023-08" db="EMBL/GenBank/DDBJ databases">
        <title>Implementing the SeqCode for naming new Mesorhizobium species isolated from Vachellia karroo root nodules.</title>
        <authorList>
            <person name="Van Lill M."/>
        </authorList>
    </citation>
    <scope>NUCLEOTIDE SEQUENCE [LARGE SCALE GENOMIC DNA]</scope>
    <source>
        <strain evidence="1 2">VK4B</strain>
    </source>
</reference>
<accession>A0ABU5AK26</accession>
<protein>
    <submittedName>
        <fullName evidence="1">Uncharacterized protein</fullName>
    </submittedName>
</protein>
<dbReference type="Proteomes" id="UP001276564">
    <property type="component" value="Unassembled WGS sequence"/>
</dbReference>
<evidence type="ECO:0000313" key="1">
    <source>
        <dbReference type="EMBL" id="MDX8537631.1"/>
    </source>
</evidence>